<dbReference type="PATRIC" id="fig|1341157.4.peg.1874"/>
<reference evidence="4 5" key="1">
    <citation type="journal article" date="2014" name="PLoS ONE">
        <title>Rumen cellulosomics: divergent fiber-degrading strategies revealed by comparative genome-wide analysis of six ruminococcal strains.</title>
        <authorList>
            <person name="Dassa B."/>
            <person name="Borovok I."/>
            <person name="Ruimy-Israeli V."/>
            <person name="Lamed R."/>
            <person name="Flint H.J."/>
            <person name="Duncan S.H."/>
            <person name="Henrissat B."/>
            <person name="Coutinho P."/>
            <person name="Morrison M."/>
            <person name="Mosoni P."/>
            <person name="Yeoman C.J."/>
            <person name="White B.A."/>
            <person name="Bayer E.A."/>
        </authorList>
    </citation>
    <scope>NUCLEOTIDE SEQUENCE [LARGE SCALE GENOMIC DNA]</scope>
    <source>
        <strain evidence="4 5">007c</strain>
    </source>
</reference>
<dbReference type="OrthoDB" id="9812528at2"/>
<evidence type="ECO:0000313" key="4">
    <source>
        <dbReference type="EMBL" id="EWM53470.1"/>
    </source>
</evidence>
<sequence length="372" mass="41621">MLKRLFAAASVFILFTCCAGKKADTGYESHVRKKLELSYAKQFTAEYDSDGCTYVTIGDDSYVIVPEKADIPEKTDGAVIIRQPVKNVYNAASSAMDLIDSVGALDKVVMTSTKYDDWCLPNIRNAIDGDKLTYIGKYSAPDYEALLEEECGLAIESTMIYHSPEVREQLEALGIPVLVERSSYETDPLGRMEWVKLYGLIFGYEEQAQKLFDEKTQQIADILSDEITDRTVAFFYINSAGGVVIRKPADYVPEMIRMAGGEYIFTADDLGTDENALSTMTIQSETFCEKAWDADILIYNSDITGTVGDLKVLIDKYPFLSDFKAVKNGEVWCTEKNMFQQTTGAADMIEELHSILTGKADTKMKYIYRLEA</sequence>
<dbReference type="EMBL" id="ATAX01000025">
    <property type="protein sequence ID" value="EWM53470.1"/>
    <property type="molecule type" value="Genomic_DNA"/>
</dbReference>
<dbReference type="PANTHER" id="PTHR30535:SF34">
    <property type="entry name" value="MOLYBDATE-BINDING PROTEIN MOLA"/>
    <property type="match status" value="1"/>
</dbReference>
<keyword evidence="2" id="KW-0732">Signal</keyword>
<proteinExistence type="inferred from homology"/>
<evidence type="ECO:0000313" key="5">
    <source>
        <dbReference type="Proteomes" id="UP000019365"/>
    </source>
</evidence>
<dbReference type="Gene3D" id="3.40.50.1980">
    <property type="entry name" value="Nitrogenase molybdenum iron protein domain"/>
    <property type="match status" value="2"/>
</dbReference>
<evidence type="ECO:0000256" key="2">
    <source>
        <dbReference type="SAM" id="SignalP"/>
    </source>
</evidence>
<keyword evidence="5" id="KW-1185">Reference proteome</keyword>
<organism evidence="4 5">
    <name type="scientific">Ruminococcus flavefaciens 007c</name>
    <dbReference type="NCBI Taxonomy" id="1341157"/>
    <lineage>
        <taxon>Bacteria</taxon>
        <taxon>Bacillati</taxon>
        <taxon>Bacillota</taxon>
        <taxon>Clostridia</taxon>
        <taxon>Eubacteriales</taxon>
        <taxon>Oscillospiraceae</taxon>
        <taxon>Ruminococcus</taxon>
    </lineage>
</organism>
<dbReference type="InterPro" id="IPR050902">
    <property type="entry name" value="ABC_Transporter_SBP"/>
</dbReference>
<evidence type="ECO:0000259" key="3">
    <source>
        <dbReference type="PROSITE" id="PS50983"/>
    </source>
</evidence>
<name>W7UXT5_RUMFL</name>
<feature type="chain" id="PRO_5039726003" description="Fe/B12 periplasmic-binding domain-containing protein" evidence="2">
    <location>
        <begin position="20"/>
        <end position="372"/>
    </location>
</feature>
<dbReference type="RefSeq" id="WP_037299322.1">
    <property type="nucleotide sequence ID" value="NZ_ATAX01000025.1"/>
</dbReference>
<dbReference type="PANTHER" id="PTHR30535">
    <property type="entry name" value="VITAMIN B12-BINDING PROTEIN"/>
    <property type="match status" value="1"/>
</dbReference>
<evidence type="ECO:0000256" key="1">
    <source>
        <dbReference type="ARBA" id="ARBA00008814"/>
    </source>
</evidence>
<feature type="signal peptide" evidence="2">
    <location>
        <begin position="1"/>
        <end position="19"/>
    </location>
</feature>
<gene>
    <name evidence="4" type="ORF">RF007C_07245</name>
</gene>
<comment type="similarity">
    <text evidence="1">Belongs to the bacterial solute-binding protein 8 family.</text>
</comment>
<dbReference type="Pfam" id="PF01497">
    <property type="entry name" value="Peripla_BP_2"/>
    <property type="match status" value="1"/>
</dbReference>
<accession>W7UXT5</accession>
<dbReference type="Proteomes" id="UP000019365">
    <property type="component" value="Unassembled WGS sequence"/>
</dbReference>
<dbReference type="PROSITE" id="PS50983">
    <property type="entry name" value="FE_B12_PBP"/>
    <property type="match status" value="1"/>
</dbReference>
<dbReference type="eggNOG" id="COG0614">
    <property type="taxonomic scope" value="Bacteria"/>
</dbReference>
<feature type="domain" description="Fe/B12 periplasmic-binding" evidence="3">
    <location>
        <begin position="87"/>
        <end position="360"/>
    </location>
</feature>
<dbReference type="SUPFAM" id="SSF53807">
    <property type="entry name" value="Helical backbone' metal receptor"/>
    <property type="match status" value="1"/>
</dbReference>
<comment type="caution">
    <text evidence="4">The sequence shown here is derived from an EMBL/GenBank/DDBJ whole genome shotgun (WGS) entry which is preliminary data.</text>
</comment>
<dbReference type="AlphaFoldDB" id="W7UXT5"/>
<dbReference type="InterPro" id="IPR002491">
    <property type="entry name" value="ABC_transptr_periplasmic_BD"/>
</dbReference>
<protein>
    <recommendedName>
        <fullName evidence="3">Fe/B12 periplasmic-binding domain-containing protein</fullName>
    </recommendedName>
</protein>